<feature type="non-terminal residue" evidence="6">
    <location>
        <position position="148"/>
    </location>
</feature>
<evidence type="ECO:0000256" key="2">
    <source>
        <dbReference type="ARBA" id="ARBA00023015"/>
    </source>
</evidence>
<evidence type="ECO:0000256" key="3">
    <source>
        <dbReference type="ARBA" id="ARBA00023163"/>
    </source>
</evidence>
<evidence type="ECO:0000313" key="6">
    <source>
        <dbReference type="EMBL" id="GAY44257.1"/>
    </source>
</evidence>
<evidence type="ECO:0000259" key="5">
    <source>
        <dbReference type="SMART" id="SM00353"/>
    </source>
</evidence>
<keyword evidence="3" id="KW-0804">Transcription</keyword>
<dbReference type="PANTHER" id="PTHR46266:SF1">
    <property type="entry name" value="TRANSCRIPTION FACTOR MYC1"/>
    <property type="match status" value="1"/>
</dbReference>
<keyword evidence="7" id="KW-1185">Reference proteome</keyword>
<dbReference type="PANTHER" id="PTHR46266">
    <property type="entry name" value="TRANSCRIPTION FACTOR TT8"/>
    <property type="match status" value="1"/>
</dbReference>
<keyword evidence="2" id="KW-0805">Transcription regulation</keyword>
<dbReference type="GO" id="GO:0046983">
    <property type="term" value="F:protein dimerization activity"/>
    <property type="evidence" value="ECO:0007669"/>
    <property type="project" value="InterPro"/>
</dbReference>
<evidence type="ECO:0000256" key="4">
    <source>
        <dbReference type="ARBA" id="ARBA00023242"/>
    </source>
</evidence>
<dbReference type="Proteomes" id="UP000236630">
    <property type="component" value="Unassembled WGS sequence"/>
</dbReference>
<dbReference type="SMART" id="SM00353">
    <property type="entry name" value="HLH"/>
    <property type="match status" value="1"/>
</dbReference>
<name>A0A2H5NVV2_CITUN</name>
<sequence>MSHIQLKELQEGNHMKLSSLDLGIDDDAYYKKTLFAIFGRSNQLNDNLSFLSVEHKSSFEIPLMYGGCAHRSPKEICRKYCPLTMESENFCEEHVSLDKRTKNEKFMLLRSVVPYISEVDKASILNDTIKYLKRLKARVEEGFSANSL</sequence>
<dbReference type="AlphaFoldDB" id="A0A2H5NVV2"/>
<dbReference type="STRING" id="55188.A0A2H5NVV2"/>
<organism evidence="6 7">
    <name type="scientific">Citrus unshiu</name>
    <name type="common">Satsuma mandarin</name>
    <name type="synonym">Citrus nobilis var. unshiu</name>
    <dbReference type="NCBI Taxonomy" id="55188"/>
    <lineage>
        <taxon>Eukaryota</taxon>
        <taxon>Viridiplantae</taxon>
        <taxon>Streptophyta</taxon>
        <taxon>Embryophyta</taxon>
        <taxon>Tracheophyta</taxon>
        <taxon>Spermatophyta</taxon>
        <taxon>Magnoliopsida</taxon>
        <taxon>eudicotyledons</taxon>
        <taxon>Gunneridae</taxon>
        <taxon>Pentapetalae</taxon>
        <taxon>rosids</taxon>
        <taxon>malvids</taxon>
        <taxon>Sapindales</taxon>
        <taxon>Rutaceae</taxon>
        <taxon>Aurantioideae</taxon>
        <taxon>Citrus</taxon>
    </lineage>
</organism>
<protein>
    <recommendedName>
        <fullName evidence="5">BHLH domain-containing protein</fullName>
    </recommendedName>
</protein>
<evidence type="ECO:0000313" key="7">
    <source>
        <dbReference type="Proteomes" id="UP000236630"/>
    </source>
</evidence>
<feature type="domain" description="BHLH" evidence="5">
    <location>
        <begin position="96"/>
        <end position="141"/>
    </location>
</feature>
<evidence type="ECO:0000256" key="1">
    <source>
        <dbReference type="ARBA" id="ARBA00004123"/>
    </source>
</evidence>
<comment type="subcellular location">
    <subcellularLocation>
        <location evidence="1">Nucleus</location>
    </subcellularLocation>
</comment>
<keyword evidence="4" id="KW-0539">Nucleus</keyword>
<comment type="caution">
    <text evidence="6">The sequence shown here is derived from an EMBL/GenBank/DDBJ whole genome shotgun (WGS) entry which is preliminary data.</text>
</comment>
<gene>
    <name evidence="6" type="ORF">CUMW_080810</name>
</gene>
<accession>A0A2H5NVV2</accession>
<reference evidence="6 7" key="1">
    <citation type="journal article" date="2017" name="Front. Genet.">
        <title>Draft sequencing of the heterozygous diploid genome of Satsuma (Citrus unshiu Marc.) using a hybrid assembly approach.</title>
        <authorList>
            <person name="Shimizu T."/>
            <person name="Tanizawa Y."/>
            <person name="Mochizuki T."/>
            <person name="Nagasaki H."/>
            <person name="Yoshioka T."/>
            <person name="Toyoda A."/>
            <person name="Fujiyama A."/>
            <person name="Kaminuma E."/>
            <person name="Nakamura Y."/>
        </authorList>
    </citation>
    <scope>NUCLEOTIDE SEQUENCE [LARGE SCALE GENOMIC DNA]</scope>
    <source>
        <strain evidence="7">cv. Miyagawa wase</strain>
    </source>
</reference>
<dbReference type="EMBL" id="BDQV01000022">
    <property type="protein sequence ID" value="GAY44257.1"/>
    <property type="molecule type" value="Genomic_DNA"/>
</dbReference>
<dbReference type="Gene3D" id="4.10.280.10">
    <property type="entry name" value="Helix-loop-helix DNA-binding domain"/>
    <property type="match status" value="1"/>
</dbReference>
<dbReference type="InterPro" id="IPR011598">
    <property type="entry name" value="bHLH_dom"/>
</dbReference>
<dbReference type="SUPFAM" id="SSF47459">
    <property type="entry name" value="HLH, helix-loop-helix DNA-binding domain"/>
    <property type="match status" value="1"/>
</dbReference>
<dbReference type="GO" id="GO:0005634">
    <property type="term" value="C:nucleus"/>
    <property type="evidence" value="ECO:0007669"/>
    <property type="project" value="UniProtKB-SubCell"/>
</dbReference>
<dbReference type="InterPro" id="IPR036638">
    <property type="entry name" value="HLH_DNA-bd_sf"/>
</dbReference>
<proteinExistence type="predicted"/>
<dbReference type="Pfam" id="PF00010">
    <property type="entry name" value="HLH"/>
    <property type="match status" value="1"/>
</dbReference>